<protein>
    <recommendedName>
        <fullName evidence="2">F-box associated beta-propeller type 3 domain-containing protein</fullName>
    </recommendedName>
</protein>
<keyword evidence="1" id="KW-0812">Transmembrane</keyword>
<keyword evidence="1" id="KW-1133">Transmembrane helix</keyword>
<feature type="non-terminal residue" evidence="3">
    <location>
        <position position="1"/>
    </location>
</feature>
<proteinExistence type="predicted"/>
<feature type="transmembrane region" description="Helical" evidence="1">
    <location>
        <begin position="125"/>
        <end position="143"/>
    </location>
</feature>
<reference evidence="3 4" key="1">
    <citation type="submission" date="2021-05" db="EMBL/GenBank/DDBJ databases">
        <title>Genome Assembly of Synthetic Allotetraploid Brassica napus Reveals Homoeologous Exchanges between Subgenomes.</title>
        <authorList>
            <person name="Davis J.T."/>
        </authorList>
    </citation>
    <scope>NUCLEOTIDE SEQUENCE [LARGE SCALE GENOMIC DNA]</scope>
    <source>
        <strain evidence="4">cv. Da-Ae</strain>
        <tissue evidence="3">Seedling</tissue>
    </source>
</reference>
<evidence type="ECO:0000259" key="2">
    <source>
        <dbReference type="Pfam" id="PF08268"/>
    </source>
</evidence>
<evidence type="ECO:0000313" key="4">
    <source>
        <dbReference type="Proteomes" id="UP000824890"/>
    </source>
</evidence>
<dbReference type="Proteomes" id="UP000824890">
    <property type="component" value="Unassembled WGS sequence"/>
</dbReference>
<keyword evidence="4" id="KW-1185">Reference proteome</keyword>
<dbReference type="EMBL" id="JAGKQM010000019">
    <property type="protein sequence ID" value="KAH0855820.1"/>
    <property type="molecule type" value="Genomic_DNA"/>
</dbReference>
<dbReference type="InterPro" id="IPR013187">
    <property type="entry name" value="F-box-assoc_dom_typ3"/>
</dbReference>
<dbReference type="Pfam" id="PF08268">
    <property type="entry name" value="FBA_3"/>
    <property type="match status" value="1"/>
</dbReference>
<evidence type="ECO:0000256" key="1">
    <source>
        <dbReference type="SAM" id="Phobius"/>
    </source>
</evidence>
<dbReference type="PANTHER" id="PTHR31111">
    <property type="entry name" value="BNAA05G37150D PROTEIN-RELATED"/>
    <property type="match status" value="1"/>
</dbReference>
<evidence type="ECO:0000313" key="3">
    <source>
        <dbReference type="EMBL" id="KAH0855820.1"/>
    </source>
</evidence>
<gene>
    <name evidence="3" type="ORF">HID58_084081</name>
</gene>
<accession>A0ABQ7XIN8</accession>
<keyword evidence="1" id="KW-0472">Membrane</keyword>
<organism evidence="3 4">
    <name type="scientific">Brassica napus</name>
    <name type="common">Rape</name>
    <dbReference type="NCBI Taxonomy" id="3708"/>
    <lineage>
        <taxon>Eukaryota</taxon>
        <taxon>Viridiplantae</taxon>
        <taxon>Streptophyta</taxon>
        <taxon>Embryophyta</taxon>
        <taxon>Tracheophyta</taxon>
        <taxon>Spermatophyta</taxon>
        <taxon>Magnoliopsida</taxon>
        <taxon>eudicotyledons</taxon>
        <taxon>Gunneridae</taxon>
        <taxon>Pentapetalae</taxon>
        <taxon>rosids</taxon>
        <taxon>malvids</taxon>
        <taxon>Brassicales</taxon>
        <taxon>Brassicaceae</taxon>
        <taxon>Brassiceae</taxon>
        <taxon>Brassica</taxon>
    </lineage>
</organism>
<name>A0ABQ7XIN8_BRANA</name>
<dbReference type="PANTHER" id="PTHR31111:SF62">
    <property type="entry name" value="F-BOX DOMAIN-CONTAINING PROTEIN"/>
    <property type="match status" value="1"/>
</dbReference>
<sequence>RNLRSKTSDNGRESSSLPIPIDLIIDIFLRLPLKSIAICTNTYQTMDIKHCRTRQVLHLPKVKTRRLDVWSMFGTVQIQSIVHDTVKDGRDFQEHKVLTLGTRNPSWIECSSCIRHYDYSPPVEICINGVLIIFAAMFLNFYYEIKSRCFTFC</sequence>
<comment type="caution">
    <text evidence="3">The sequence shown here is derived from an EMBL/GenBank/DDBJ whole genome shotgun (WGS) entry which is preliminary data.</text>
</comment>
<feature type="domain" description="F-box associated beta-propeller type 3" evidence="2">
    <location>
        <begin position="35"/>
        <end position="132"/>
    </location>
</feature>